<dbReference type="AlphaFoldDB" id="A0A6H5HM65"/>
<organism evidence="1 3">
    <name type="scientific">Nesidiocoris tenuis</name>
    <dbReference type="NCBI Taxonomy" id="355587"/>
    <lineage>
        <taxon>Eukaryota</taxon>
        <taxon>Metazoa</taxon>
        <taxon>Ecdysozoa</taxon>
        <taxon>Arthropoda</taxon>
        <taxon>Hexapoda</taxon>
        <taxon>Insecta</taxon>
        <taxon>Pterygota</taxon>
        <taxon>Neoptera</taxon>
        <taxon>Paraneoptera</taxon>
        <taxon>Hemiptera</taxon>
        <taxon>Heteroptera</taxon>
        <taxon>Panheteroptera</taxon>
        <taxon>Cimicomorpha</taxon>
        <taxon>Miridae</taxon>
        <taxon>Dicyphina</taxon>
        <taxon>Nesidiocoris</taxon>
    </lineage>
</organism>
<evidence type="ECO:0000313" key="1">
    <source>
        <dbReference type="EMBL" id="CAB0017969.1"/>
    </source>
</evidence>
<evidence type="ECO:0000313" key="3">
    <source>
        <dbReference type="Proteomes" id="UP000479000"/>
    </source>
</evidence>
<dbReference type="EMBL" id="CADCXU010032135">
    <property type="protein sequence ID" value="CAB0017969.1"/>
    <property type="molecule type" value="Genomic_DNA"/>
</dbReference>
<reference evidence="1 3" key="1">
    <citation type="submission" date="2020-02" db="EMBL/GenBank/DDBJ databases">
        <authorList>
            <person name="Ferguson B K."/>
        </authorList>
    </citation>
    <scope>NUCLEOTIDE SEQUENCE [LARGE SCALE GENOMIC DNA]</scope>
</reference>
<name>A0A6H5HM65_9HEMI</name>
<proteinExistence type="predicted"/>
<keyword evidence="3" id="KW-1185">Reference proteome</keyword>
<accession>A0A6H5HM65</accession>
<gene>
    <name evidence="1" type="ORF">NTEN_LOCUS21878</name>
    <name evidence="2" type="ORF">NTEN_LOCUS21881</name>
</gene>
<protein>
    <submittedName>
        <fullName evidence="1">Uncharacterized protein</fullName>
    </submittedName>
</protein>
<dbReference type="Proteomes" id="UP000479000">
    <property type="component" value="Unassembled WGS sequence"/>
</dbReference>
<evidence type="ECO:0000313" key="2">
    <source>
        <dbReference type="EMBL" id="CAB0017972.1"/>
    </source>
</evidence>
<sequence length="67" mass="8105">MSMLNSKSAGDSCWVERYPKTWKKLQKYFKNWRIPGYQMLIWLGWASCTIKEAVEWLRITRKPYTIS</sequence>
<dbReference type="EMBL" id="CADCXU010032140">
    <property type="protein sequence ID" value="CAB0017972.1"/>
    <property type="molecule type" value="Genomic_DNA"/>
</dbReference>